<protein>
    <submittedName>
        <fullName evidence="2">Uncharacterized protein DUF4233</fullName>
    </submittedName>
</protein>
<dbReference type="AlphaFoldDB" id="A0A542ZBP2"/>
<comment type="caution">
    <text evidence="2">The sequence shown here is derived from an EMBL/GenBank/DDBJ whole genome shotgun (WGS) entry which is preliminary data.</text>
</comment>
<dbReference type="RefSeq" id="WP_246044326.1">
    <property type="nucleotide sequence ID" value="NZ_BAAAMD010000003.1"/>
</dbReference>
<accession>A0A542ZBP2</accession>
<evidence type="ECO:0000313" key="3">
    <source>
        <dbReference type="Proteomes" id="UP000316196"/>
    </source>
</evidence>
<organism evidence="2 3">
    <name type="scientific">Propioniferax innocua</name>
    <dbReference type="NCBI Taxonomy" id="1753"/>
    <lineage>
        <taxon>Bacteria</taxon>
        <taxon>Bacillati</taxon>
        <taxon>Actinomycetota</taxon>
        <taxon>Actinomycetes</taxon>
        <taxon>Propionibacteriales</taxon>
        <taxon>Propionibacteriaceae</taxon>
        <taxon>Propioniferax</taxon>
    </lineage>
</organism>
<keyword evidence="3" id="KW-1185">Reference proteome</keyword>
<keyword evidence="1" id="KW-0472">Membrane</keyword>
<dbReference type="EMBL" id="VFOR01000002">
    <property type="protein sequence ID" value="TQL57766.1"/>
    <property type="molecule type" value="Genomic_DNA"/>
</dbReference>
<keyword evidence="1" id="KW-0812">Transmembrane</keyword>
<keyword evidence="1" id="KW-1133">Transmembrane helix</keyword>
<evidence type="ECO:0000313" key="2">
    <source>
        <dbReference type="EMBL" id="TQL57766.1"/>
    </source>
</evidence>
<evidence type="ECO:0000256" key="1">
    <source>
        <dbReference type="SAM" id="Phobius"/>
    </source>
</evidence>
<reference evidence="2 3" key="1">
    <citation type="submission" date="2019-06" db="EMBL/GenBank/DDBJ databases">
        <title>Sequencing the genomes of 1000 actinobacteria strains.</title>
        <authorList>
            <person name="Klenk H.-P."/>
        </authorList>
    </citation>
    <scope>NUCLEOTIDE SEQUENCE [LARGE SCALE GENOMIC DNA]</scope>
    <source>
        <strain evidence="2 3">DSM 8251</strain>
    </source>
</reference>
<dbReference type="Pfam" id="PF14017">
    <property type="entry name" value="DUF4233"/>
    <property type="match status" value="1"/>
</dbReference>
<gene>
    <name evidence="2" type="ORF">FB460_1608</name>
</gene>
<dbReference type="Proteomes" id="UP000316196">
    <property type="component" value="Unassembled WGS sequence"/>
</dbReference>
<name>A0A542ZBP2_9ACTN</name>
<sequence length="117" mass="12529">MKFLQLDSANPMRVVLVMTLVFEAIVHGLAIPVMMLVTQTPAWLAVVAGGGAAILALVASMMMRRPHVGYPLGWATQVVALALGFLTTAMFALGGLFFALWAISFVLGRRLEQQGEA</sequence>
<proteinExistence type="predicted"/>
<feature type="transmembrane region" description="Helical" evidence="1">
    <location>
        <begin position="74"/>
        <end position="103"/>
    </location>
</feature>
<feature type="transmembrane region" description="Helical" evidence="1">
    <location>
        <begin position="12"/>
        <end position="36"/>
    </location>
</feature>
<feature type="transmembrane region" description="Helical" evidence="1">
    <location>
        <begin position="42"/>
        <end position="62"/>
    </location>
</feature>
<dbReference type="InterPro" id="IPR025327">
    <property type="entry name" value="DUF4233"/>
</dbReference>